<gene>
    <name evidence="1" type="ORF">RT761_02378</name>
</gene>
<name>A0A7T1F3X5_ATRLM</name>
<accession>A0A7T1F3X5</accession>
<dbReference type="KEGG" id="alam:RT761_02378"/>
<dbReference type="Proteomes" id="UP000594463">
    <property type="component" value="Chromosome"/>
</dbReference>
<dbReference type="EMBL" id="CP065383">
    <property type="protein sequence ID" value="QPM69150.1"/>
    <property type="molecule type" value="Genomic_DNA"/>
</dbReference>
<sequence length="438" mass="50290">MKAYETQLEFSGAKGHAVIVEFDKPWRLVFWSKAQYVACWDVGNGVWFTPEWLETNSPEDHHCYEPIMDKQLKYSRIEILKSGPARARVHWHYACCNVRYQVFNGNTTADEYYTVYPNGVAVRKLVAWPGNESDFGGNPNFWQVLEWILVNGKGTTPDEVLNAQEAWTLQNSEGKKISLPWPLPTNPNNDGTRPLCSVFPEISDWNEYIGRVHVKDRPNPYVIFVKDKRIFPFQPCVACGKNHPYFGLFDGANNIYKHWPATDMEDFILAAKANENIKDIATHSCIVDCNYTSIPADRPHRPTSWLFLTGATNEPTSSLVNLLKSWYNPAVIQTGFESHGNLPGMSQGQIIYEGYAFSEMAYRFRKYGDDRIQFRMFPKESVINPVFIISNWKTPDVKVRLNGETLSPELYRSQIEGDDLVVWVEKVITQTTEFLLES</sequence>
<keyword evidence="2" id="KW-1185">Reference proteome</keyword>
<proteinExistence type="predicted"/>
<reference evidence="1 2" key="1">
    <citation type="journal article" date="2021" name="Nat. Commun.">
        <title>Isolation of a member of the candidate phylum Atribacteria reveals a unique cell membrane structure.</title>
        <authorList>
            <person name="Taiki K."/>
            <person name="Nobu M.K."/>
            <person name="Kusada H."/>
            <person name="Meng X.-Y."/>
            <person name="Hosoki N."/>
            <person name="Uematsu K."/>
            <person name="Yoshioka H."/>
            <person name="Kamagata Y."/>
            <person name="Tamaki H."/>
        </authorList>
    </citation>
    <scope>NUCLEOTIDE SEQUENCE [LARGE SCALE GENOMIC DNA]</scope>
    <source>
        <strain evidence="1 2">RT761</strain>
    </source>
</reference>
<evidence type="ECO:0000313" key="2">
    <source>
        <dbReference type="Proteomes" id="UP000594463"/>
    </source>
</evidence>
<dbReference type="AlphaFoldDB" id="A0A7T1F3X5"/>
<dbReference type="RefSeq" id="WP_218111631.1">
    <property type="nucleotide sequence ID" value="NZ_CP065383.1"/>
</dbReference>
<organism evidence="1 2">
    <name type="scientific">Atribacter laminatus</name>
    <dbReference type="NCBI Taxonomy" id="2847778"/>
    <lineage>
        <taxon>Bacteria</taxon>
        <taxon>Pseudomonadati</taxon>
        <taxon>Atribacterota</taxon>
        <taxon>Atribacteria</taxon>
        <taxon>Atribacterales</taxon>
        <taxon>Atribacteraceae</taxon>
        <taxon>Atribacter</taxon>
    </lineage>
</organism>
<evidence type="ECO:0000313" key="1">
    <source>
        <dbReference type="EMBL" id="QPM69150.1"/>
    </source>
</evidence>
<protein>
    <submittedName>
        <fullName evidence="1">Uncharacterized protein</fullName>
    </submittedName>
</protein>